<dbReference type="AlphaFoldDB" id="A0A0F9UTL9"/>
<sequence>MVRGVEYQTDEATDALYICEIEFDKKFCVPQKTDMVGERCLNHYFSDGFDRDGISYVVRNYSLGIPQEEAEVDNKDIIDIGIVTDGEKCWWFYPEYEGAIRGLASQSRIFYEKEVLTMREWLGE</sequence>
<dbReference type="EMBL" id="LAZR01000107">
    <property type="protein sequence ID" value="KKN90812.1"/>
    <property type="molecule type" value="Genomic_DNA"/>
</dbReference>
<protein>
    <submittedName>
        <fullName evidence="1">Uncharacterized protein</fullName>
    </submittedName>
</protein>
<reference evidence="1" key="1">
    <citation type="journal article" date="2015" name="Nature">
        <title>Complex archaea that bridge the gap between prokaryotes and eukaryotes.</title>
        <authorList>
            <person name="Spang A."/>
            <person name="Saw J.H."/>
            <person name="Jorgensen S.L."/>
            <person name="Zaremba-Niedzwiedzka K."/>
            <person name="Martijn J."/>
            <person name="Lind A.E."/>
            <person name="van Eijk R."/>
            <person name="Schleper C."/>
            <person name="Guy L."/>
            <person name="Ettema T.J."/>
        </authorList>
    </citation>
    <scope>NUCLEOTIDE SEQUENCE</scope>
</reference>
<accession>A0A0F9UTL9</accession>
<comment type="caution">
    <text evidence="1">The sequence shown here is derived from an EMBL/GenBank/DDBJ whole genome shotgun (WGS) entry which is preliminary data.</text>
</comment>
<proteinExistence type="predicted"/>
<organism evidence="1">
    <name type="scientific">marine sediment metagenome</name>
    <dbReference type="NCBI Taxonomy" id="412755"/>
    <lineage>
        <taxon>unclassified sequences</taxon>
        <taxon>metagenomes</taxon>
        <taxon>ecological metagenomes</taxon>
    </lineage>
</organism>
<name>A0A0F9UTL9_9ZZZZ</name>
<gene>
    <name evidence="1" type="ORF">LCGC14_0223950</name>
</gene>
<evidence type="ECO:0000313" key="1">
    <source>
        <dbReference type="EMBL" id="KKN90812.1"/>
    </source>
</evidence>